<dbReference type="InterPro" id="IPR037066">
    <property type="entry name" value="Plug_dom_sf"/>
</dbReference>
<evidence type="ECO:0000256" key="15">
    <source>
        <dbReference type="RuleBase" id="RU003357"/>
    </source>
</evidence>
<accession>A0A979G4L7</accession>
<dbReference type="Gene3D" id="2.170.130.10">
    <property type="entry name" value="TonB-dependent receptor, plug domain"/>
    <property type="match status" value="1"/>
</dbReference>
<evidence type="ECO:0000259" key="16">
    <source>
        <dbReference type="Pfam" id="PF00593"/>
    </source>
</evidence>
<dbReference type="KEGG" id="cpi:Cpin_3133"/>
<keyword evidence="8" id="KW-0408">Iron</keyword>
<dbReference type="Gene3D" id="2.60.40.1120">
    <property type="entry name" value="Carboxypeptidase-like, regulatory domain"/>
    <property type="match status" value="1"/>
</dbReference>
<dbReference type="SUPFAM" id="SSF56935">
    <property type="entry name" value="Porins"/>
    <property type="match status" value="1"/>
</dbReference>
<sequence>MVHPFLQVNKLHAQSQTNAARTGDLRGQITTETGQPLADITVRLHGTGHGTVTDTEGRFTFSNIPEGTYTLAASGVGYHTGKHPAVVTGGQTTSLSFQLNSHTGQLSEVTVSTAQVSSFAGINKIAVPVRDLPLTTSAVSARTLEQRGTDDLGEAIKNTTGVRANTTYGGFQHFTIRGFNNFVLLVDGVRDERHNISTSAPSTNLANIERIEVLKGPASVLFGHSALGGIINLVRKRPSKEQKAEFSASYGSFNTRRMRAGAGGAINNKLAYRVDVGLSETDGYRQSGVNTNNAYLALEYTPTSRDNFYLSVGANKDKYDTDAGIPVMEGGKIAPGMSVDTRYNDPADFLKNTRYDFQLRYTHQFNSKLVLSDQLSYSYDNIDYLSTEELTFNEGMDSLTRTSPLYFNHITKPLQNQLELTYTTQTGNIGHKLLFGYSLSILDRKTYNGNISGSGLYAQIAVQNPVLSQGNIDYYQTQYRATEEQVHGFYVQEWLKLSDKLKALAGLRYDLFRGTYYTNKIDRTHHVTDKGAKTDIPSSAFTYRAGLVYQPIEALSVYGSYSTYFKPSRRVAPNGETFDPEDGYQAEFGSRLDLSKAWSLTGSLYYMRKNNQVESLPGGLYKRVGAADSKGYEIELQGSPLAGLDVNAGYTFTEAKYRPFAGSEINAVAGKTVALAPEHMANIWVNYQLQQTALRGLSLGMGMNYMSDTYANSNNTYVLPAYTILDAAIGYQTGKIGLRLNVNNIANERYFANVIITNQFYPGATRNYLLTFKYSL</sequence>
<evidence type="ECO:0000256" key="6">
    <source>
        <dbReference type="ARBA" id="ARBA00022692"/>
    </source>
</evidence>
<dbReference type="PANTHER" id="PTHR32552:SF68">
    <property type="entry name" value="FERRICHROME OUTER MEMBRANE TRANSPORTER_PHAGE RECEPTOR"/>
    <property type="match status" value="1"/>
</dbReference>
<keyword evidence="12 18" id="KW-0675">Receptor</keyword>
<dbReference type="AlphaFoldDB" id="A0A979G4L7"/>
<evidence type="ECO:0000256" key="14">
    <source>
        <dbReference type="PROSITE-ProRule" id="PRU01360"/>
    </source>
</evidence>
<dbReference type="InterPro" id="IPR000531">
    <property type="entry name" value="Beta-barrel_TonB"/>
</dbReference>
<organism evidence="18 19">
    <name type="scientific">Chitinophaga pinensis (strain ATCC 43595 / DSM 2588 / LMG 13176 / NBRC 15968 / NCIMB 11800 / UQM 2034)</name>
    <dbReference type="NCBI Taxonomy" id="485918"/>
    <lineage>
        <taxon>Bacteria</taxon>
        <taxon>Pseudomonadati</taxon>
        <taxon>Bacteroidota</taxon>
        <taxon>Chitinophagia</taxon>
        <taxon>Chitinophagales</taxon>
        <taxon>Chitinophagaceae</taxon>
        <taxon>Chitinophaga</taxon>
    </lineage>
</organism>
<evidence type="ECO:0000256" key="7">
    <source>
        <dbReference type="ARBA" id="ARBA00022729"/>
    </source>
</evidence>
<dbReference type="Gene3D" id="2.40.170.20">
    <property type="entry name" value="TonB-dependent receptor, beta-barrel domain"/>
    <property type="match status" value="1"/>
</dbReference>
<feature type="domain" description="TonB-dependent receptor-like beta-barrel" evidence="16">
    <location>
        <begin position="343"/>
        <end position="745"/>
    </location>
</feature>
<feature type="domain" description="TonB-dependent receptor plug" evidence="17">
    <location>
        <begin position="129"/>
        <end position="230"/>
    </location>
</feature>
<dbReference type="GO" id="GO:0015891">
    <property type="term" value="P:siderophore transport"/>
    <property type="evidence" value="ECO:0007669"/>
    <property type="project" value="InterPro"/>
</dbReference>
<evidence type="ECO:0000256" key="2">
    <source>
        <dbReference type="ARBA" id="ARBA00009810"/>
    </source>
</evidence>
<evidence type="ECO:0000256" key="5">
    <source>
        <dbReference type="ARBA" id="ARBA00022496"/>
    </source>
</evidence>
<dbReference type="PANTHER" id="PTHR32552">
    <property type="entry name" value="FERRICHROME IRON RECEPTOR-RELATED"/>
    <property type="match status" value="1"/>
</dbReference>
<dbReference type="Pfam" id="PF07715">
    <property type="entry name" value="Plug"/>
    <property type="match status" value="1"/>
</dbReference>
<dbReference type="GO" id="GO:0030246">
    <property type="term" value="F:carbohydrate binding"/>
    <property type="evidence" value="ECO:0007669"/>
    <property type="project" value="InterPro"/>
</dbReference>
<keyword evidence="10 15" id="KW-0798">TonB box</keyword>
<dbReference type="GO" id="GO:0038023">
    <property type="term" value="F:signaling receptor activity"/>
    <property type="evidence" value="ECO:0007669"/>
    <property type="project" value="InterPro"/>
</dbReference>
<evidence type="ECO:0000256" key="12">
    <source>
        <dbReference type="ARBA" id="ARBA00023170"/>
    </source>
</evidence>
<dbReference type="GO" id="GO:0009279">
    <property type="term" value="C:cell outer membrane"/>
    <property type="evidence" value="ECO:0007669"/>
    <property type="project" value="UniProtKB-SubCell"/>
</dbReference>
<evidence type="ECO:0000313" key="18">
    <source>
        <dbReference type="EMBL" id="ACU60601.1"/>
    </source>
</evidence>
<dbReference type="InterPro" id="IPR039426">
    <property type="entry name" value="TonB-dep_rcpt-like"/>
</dbReference>
<keyword evidence="5" id="KW-0410">Iron transport</keyword>
<comment type="subcellular location">
    <subcellularLocation>
        <location evidence="1 14">Cell outer membrane</location>
        <topology evidence="1 14">Multi-pass membrane protein</topology>
    </subcellularLocation>
</comment>
<dbReference type="InterPro" id="IPR012910">
    <property type="entry name" value="Plug_dom"/>
</dbReference>
<evidence type="ECO:0000256" key="9">
    <source>
        <dbReference type="ARBA" id="ARBA00023065"/>
    </source>
</evidence>
<evidence type="ECO:0000256" key="8">
    <source>
        <dbReference type="ARBA" id="ARBA00023004"/>
    </source>
</evidence>
<keyword evidence="6 14" id="KW-0812">Transmembrane</keyword>
<reference evidence="19" key="1">
    <citation type="submission" date="2009-08" db="EMBL/GenBank/DDBJ databases">
        <title>The complete genome of Chitinophaga pinensis DSM 2588.</title>
        <authorList>
            <consortium name="US DOE Joint Genome Institute (JGI-PGF)"/>
            <person name="Lucas S."/>
            <person name="Copeland A."/>
            <person name="Lapidus A."/>
            <person name="Glavina del Rio T."/>
            <person name="Dalin E."/>
            <person name="Tice H."/>
            <person name="Bruce D."/>
            <person name="Goodwin L."/>
            <person name="Pitluck S."/>
            <person name="Kyrpides N."/>
            <person name="Mavromatis K."/>
            <person name="Ivanova N."/>
            <person name="Mikhailova N."/>
            <person name="Sims D."/>
            <person name="Meinche L."/>
            <person name="Brettin T."/>
            <person name="Detter J.C."/>
            <person name="Han C."/>
            <person name="Larimer F."/>
            <person name="Land M."/>
            <person name="Hauser L."/>
            <person name="Markowitz V."/>
            <person name="Cheng J.-F."/>
            <person name="Hugenholtz P."/>
            <person name="Woyke T."/>
            <person name="Wu D."/>
            <person name="Spring S."/>
            <person name="Klenk H.-P."/>
            <person name="Eisen J.A."/>
        </authorList>
    </citation>
    <scope>NUCLEOTIDE SEQUENCE [LARGE SCALE GENOMIC DNA]</scope>
    <source>
        <strain evidence="19">ATCC 43595 / DSM 2588 / LMG 13176 / NBRC 15968 / NCIMB 11800 / UQM 2034</strain>
    </source>
</reference>
<dbReference type="InterPro" id="IPR013784">
    <property type="entry name" value="Carb-bd-like_fold"/>
</dbReference>
<evidence type="ECO:0000256" key="13">
    <source>
        <dbReference type="ARBA" id="ARBA00023237"/>
    </source>
</evidence>
<evidence type="ECO:0000259" key="17">
    <source>
        <dbReference type="Pfam" id="PF07715"/>
    </source>
</evidence>
<dbReference type="OrthoDB" id="9775095at2"/>
<dbReference type="InterPro" id="IPR036942">
    <property type="entry name" value="Beta-barrel_TonB_sf"/>
</dbReference>
<dbReference type="InterPro" id="IPR010105">
    <property type="entry name" value="TonB_sidphr_rcpt"/>
</dbReference>
<keyword evidence="7" id="KW-0732">Signal</keyword>
<dbReference type="PROSITE" id="PS52016">
    <property type="entry name" value="TONB_DEPENDENT_REC_3"/>
    <property type="match status" value="1"/>
</dbReference>
<dbReference type="CDD" id="cd01347">
    <property type="entry name" value="ligand_gated_channel"/>
    <property type="match status" value="1"/>
</dbReference>
<dbReference type="Proteomes" id="UP000002215">
    <property type="component" value="Chromosome"/>
</dbReference>
<proteinExistence type="inferred from homology"/>
<dbReference type="Pfam" id="PF00593">
    <property type="entry name" value="TonB_dep_Rec_b-barrel"/>
    <property type="match status" value="1"/>
</dbReference>
<keyword evidence="3 14" id="KW-0813">Transport</keyword>
<evidence type="ECO:0000256" key="4">
    <source>
        <dbReference type="ARBA" id="ARBA00022452"/>
    </source>
</evidence>
<comment type="similarity">
    <text evidence="2 14 15">Belongs to the TonB-dependent receptor family.</text>
</comment>
<evidence type="ECO:0000256" key="11">
    <source>
        <dbReference type="ARBA" id="ARBA00023136"/>
    </source>
</evidence>
<keyword evidence="4 14" id="KW-1134">Transmembrane beta strand</keyword>
<evidence type="ECO:0000256" key="10">
    <source>
        <dbReference type="ARBA" id="ARBA00023077"/>
    </source>
</evidence>
<evidence type="ECO:0000256" key="1">
    <source>
        <dbReference type="ARBA" id="ARBA00004571"/>
    </source>
</evidence>
<dbReference type="Pfam" id="PF13715">
    <property type="entry name" value="CarbopepD_reg_2"/>
    <property type="match status" value="1"/>
</dbReference>
<keyword evidence="11 14" id="KW-0472">Membrane</keyword>
<keyword evidence="9" id="KW-0406">Ion transport</keyword>
<dbReference type="NCBIfam" id="TIGR01783">
    <property type="entry name" value="TonB-siderophor"/>
    <property type="match status" value="1"/>
</dbReference>
<name>A0A979G4L7_CHIPD</name>
<dbReference type="GO" id="GO:0015344">
    <property type="term" value="F:siderophore uptake transmembrane transporter activity"/>
    <property type="evidence" value="ECO:0007669"/>
    <property type="project" value="TreeGrafter"/>
</dbReference>
<reference evidence="18 19" key="2">
    <citation type="journal article" date="2010" name="Stand. Genomic Sci.">
        <title>Complete genome sequence of Chitinophaga pinensis type strain (UQM 2034).</title>
        <authorList>
            <person name="Glavina Del Rio T."/>
            <person name="Abt B."/>
            <person name="Spring S."/>
            <person name="Lapidus A."/>
            <person name="Nolan M."/>
            <person name="Tice H."/>
            <person name="Copeland A."/>
            <person name="Cheng J.F."/>
            <person name="Chen F."/>
            <person name="Bruce D."/>
            <person name="Goodwin L."/>
            <person name="Pitluck S."/>
            <person name="Ivanova N."/>
            <person name="Mavromatis K."/>
            <person name="Mikhailova N."/>
            <person name="Pati A."/>
            <person name="Chen A."/>
            <person name="Palaniappan K."/>
            <person name="Land M."/>
            <person name="Hauser L."/>
            <person name="Chang Y.J."/>
            <person name="Jeffries C.D."/>
            <person name="Chain P."/>
            <person name="Saunders E."/>
            <person name="Detter J.C."/>
            <person name="Brettin T."/>
            <person name="Rohde M."/>
            <person name="Goker M."/>
            <person name="Bristow J."/>
            <person name="Eisen J.A."/>
            <person name="Markowitz V."/>
            <person name="Hugenholtz P."/>
            <person name="Kyrpides N.C."/>
            <person name="Klenk H.P."/>
            <person name="Lucas S."/>
        </authorList>
    </citation>
    <scope>NUCLEOTIDE SEQUENCE [LARGE SCALE GENOMIC DNA]</scope>
    <source>
        <strain evidence="19">ATCC 43595 / DSM 2588 / LMG 13176 / NBRC 15968 / NCIMB 11800 / UQM 2034</strain>
    </source>
</reference>
<evidence type="ECO:0000256" key="3">
    <source>
        <dbReference type="ARBA" id="ARBA00022448"/>
    </source>
</evidence>
<protein>
    <submittedName>
        <fullName evidence="18">TonB-dependent siderophore receptor</fullName>
    </submittedName>
</protein>
<evidence type="ECO:0000313" key="19">
    <source>
        <dbReference type="Proteomes" id="UP000002215"/>
    </source>
</evidence>
<dbReference type="EMBL" id="CP001699">
    <property type="protein sequence ID" value="ACU60601.1"/>
    <property type="molecule type" value="Genomic_DNA"/>
</dbReference>
<gene>
    <name evidence="18" type="ordered locus">Cpin_3133</name>
</gene>
<keyword evidence="13 14" id="KW-0998">Cell outer membrane</keyword>
<dbReference type="SUPFAM" id="SSF49452">
    <property type="entry name" value="Starch-binding domain-like"/>
    <property type="match status" value="1"/>
</dbReference>